<reference evidence="4" key="1">
    <citation type="journal article" date="2019" name="Int. J. Syst. Evol. Microbiol.">
        <title>The Global Catalogue of Microorganisms (GCM) 10K type strain sequencing project: providing services to taxonomists for standard genome sequencing and annotation.</title>
        <authorList>
            <consortium name="The Broad Institute Genomics Platform"/>
            <consortium name="The Broad Institute Genome Sequencing Center for Infectious Disease"/>
            <person name="Wu L."/>
            <person name="Ma J."/>
        </authorList>
    </citation>
    <scope>NUCLEOTIDE SEQUENCE [LARGE SCALE GENOMIC DNA]</scope>
    <source>
        <strain evidence="4">CCUG 56607</strain>
    </source>
</reference>
<evidence type="ECO:0000313" key="4">
    <source>
        <dbReference type="Proteomes" id="UP001596990"/>
    </source>
</evidence>
<name>A0ABW3L7T8_9BACI</name>
<evidence type="ECO:0000259" key="2">
    <source>
        <dbReference type="PROSITE" id="PS50801"/>
    </source>
</evidence>
<dbReference type="CDD" id="cd07041">
    <property type="entry name" value="STAS_RsbR_RsbS_like"/>
    <property type="match status" value="1"/>
</dbReference>
<dbReference type="InterPro" id="IPR051932">
    <property type="entry name" value="Bact_StressResp_Reg"/>
</dbReference>
<dbReference type="SUPFAM" id="SSF52091">
    <property type="entry name" value="SpoIIaa-like"/>
    <property type="match status" value="1"/>
</dbReference>
<dbReference type="RefSeq" id="WP_386064011.1">
    <property type="nucleotide sequence ID" value="NZ_JBHTKL010000006.1"/>
</dbReference>
<dbReference type="PROSITE" id="PS50801">
    <property type="entry name" value="STAS"/>
    <property type="match status" value="1"/>
</dbReference>
<dbReference type="Pfam" id="PF01740">
    <property type="entry name" value="STAS"/>
    <property type="match status" value="1"/>
</dbReference>
<evidence type="ECO:0000256" key="1">
    <source>
        <dbReference type="ARBA" id="ARBA00022553"/>
    </source>
</evidence>
<protein>
    <submittedName>
        <fullName evidence="3">STAS domain-containing protein</fullName>
    </submittedName>
</protein>
<keyword evidence="1" id="KW-0597">Phosphoprotein</keyword>
<comment type="caution">
    <text evidence="3">The sequence shown here is derived from an EMBL/GenBank/DDBJ whole genome shotgun (WGS) entry which is preliminary data.</text>
</comment>
<dbReference type="EMBL" id="JBHTKL010000006">
    <property type="protein sequence ID" value="MFD1020813.1"/>
    <property type="molecule type" value="Genomic_DNA"/>
</dbReference>
<sequence length="271" mass="31176">MNEALRDYLLGHADEMTNSWYETLEEHDPISVYANTNPTLTEQLKEQNNQFHQYFANIFVEDEEIWFQKFDKWLQWIASDEEHLRTPSHYVIREFKRVRFQYLGYVKQFAKEHEVSQDQLDQWTNLVIRMFDQVVIDYVQAANENSKELLKAKEAIIRELSAPVIALDDKKALLPVIGEIDSERAGVILEQTLQQCAEKKVTDLYIDLSGVASIDTMVAHQISNLLQALKLLGITPHISGMRPEIANTSAKLGITFSDVQITSSLSNALNF</sequence>
<proteinExistence type="predicted"/>
<dbReference type="InterPro" id="IPR002645">
    <property type="entry name" value="STAS_dom"/>
</dbReference>
<feature type="domain" description="STAS" evidence="2">
    <location>
        <begin position="161"/>
        <end position="271"/>
    </location>
</feature>
<dbReference type="PANTHER" id="PTHR33745:SF3">
    <property type="entry name" value="RSBT CO-ANTAGONIST PROTEIN RSBRC"/>
    <property type="match status" value="1"/>
</dbReference>
<keyword evidence="4" id="KW-1185">Reference proteome</keyword>
<dbReference type="InterPro" id="IPR036513">
    <property type="entry name" value="STAS_dom_sf"/>
</dbReference>
<dbReference type="Gene3D" id="3.30.750.24">
    <property type="entry name" value="STAS domain"/>
    <property type="match status" value="1"/>
</dbReference>
<dbReference type="Proteomes" id="UP001596990">
    <property type="component" value="Unassembled WGS sequence"/>
</dbReference>
<organism evidence="3 4">
    <name type="scientific">Thalassobacillus hwangdonensis</name>
    <dbReference type="NCBI Taxonomy" id="546108"/>
    <lineage>
        <taxon>Bacteria</taxon>
        <taxon>Bacillati</taxon>
        <taxon>Bacillota</taxon>
        <taxon>Bacilli</taxon>
        <taxon>Bacillales</taxon>
        <taxon>Bacillaceae</taxon>
        <taxon>Thalassobacillus</taxon>
    </lineage>
</organism>
<evidence type="ECO:0000313" key="3">
    <source>
        <dbReference type="EMBL" id="MFD1020813.1"/>
    </source>
</evidence>
<dbReference type="PANTHER" id="PTHR33745">
    <property type="entry name" value="RSBT ANTAGONIST PROTEIN RSBS-RELATED"/>
    <property type="match status" value="1"/>
</dbReference>
<accession>A0ABW3L7T8</accession>
<gene>
    <name evidence="3" type="ORF">ACFQ2J_16620</name>
</gene>